<sequence>MKTPWHIWVVGIFGVLWVGMGCFDYVMTATENEAYFSQIPEDQRAFFLSYPGWFMACYAIGVWGGLIGCILILLKRKLAVPLLLVSFATTVICFAWMLFIAEGRPEMVLWQQIFNAAVLIISLFLLLYSRRMAAAGVLR</sequence>
<dbReference type="OrthoDB" id="5801787at2"/>
<evidence type="ECO:0000313" key="2">
    <source>
        <dbReference type="EMBL" id="RFB06117.1"/>
    </source>
</evidence>
<gene>
    <name evidence="2" type="ORF">DX908_13080</name>
</gene>
<dbReference type="AlphaFoldDB" id="A0A371RKY5"/>
<keyword evidence="1" id="KW-1133">Transmembrane helix</keyword>
<keyword evidence="1" id="KW-0812">Transmembrane</keyword>
<accession>A0A371RKY5</accession>
<feature type="transmembrane region" description="Helical" evidence="1">
    <location>
        <begin position="81"/>
        <end position="101"/>
    </location>
</feature>
<dbReference type="Proteomes" id="UP000264589">
    <property type="component" value="Unassembled WGS sequence"/>
</dbReference>
<evidence type="ECO:0000313" key="3">
    <source>
        <dbReference type="Proteomes" id="UP000264589"/>
    </source>
</evidence>
<evidence type="ECO:0000256" key="1">
    <source>
        <dbReference type="SAM" id="Phobius"/>
    </source>
</evidence>
<dbReference type="PROSITE" id="PS51257">
    <property type="entry name" value="PROKAR_LIPOPROTEIN"/>
    <property type="match status" value="1"/>
</dbReference>
<protein>
    <recommendedName>
        <fullName evidence="4">Sugar transporter</fullName>
    </recommendedName>
</protein>
<name>A0A371RKY5_9PROT</name>
<reference evidence="2 3" key="1">
    <citation type="submission" date="2018-08" db="EMBL/GenBank/DDBJ databases">
        <title>Parvularcula sp. SM1705, isolated from surface water of the South Sea China.</title>
        <authorList>
            <person name="Sun L."/>
        </authorList>
    </citation>
    <scope>NUCLEOTIDE SEQUENCE [LARGE SCALE GENOMIC DNA]</scope>
    <source>
        <strain evidence="2 3">SM1705</strain>
    </source>
</reference>
<comment type="caution">
    <text evidence="2">The sequence shown here is derived from an EMBL/GenBank/DDBJ whole genome shotgun (WGS) entry which is preliminary data.</text>
</comment>
<dbReference type="EMBL" id="QUQO01000001">
    <property type="protein sequence ID" value="RFB06117.1"/>
    <property type="molecule type" value="Genomic_DNA"/>
</dbReference>
<keyword evidence="1" id="KW-0472">Membrane</keyword>
<evidence type="ECO:0008006" key="4">
    <source>
        <dbReference type="Google" id="ProtNLM"/>
    </source>
</evidence>
<dbReference type="InParanoid" id="A0A371RKY5"/>
<feature type="transmembrane region" description="Helical" evidence="1">
    <location>
        <begin position="107"/>
        <end position="129"/>
    </location>
</feature>
<feature type="transmembrane region" description="Helical" evidence="1">
    <location>
        <begin position="53"/>
        <end position="74"/>
    </location>
</feature>
<organism evidence="2 3">
    <name type="scientific">Parvularcula marina</name>
    <dbReference type="NCBI Taxonomy" id="2292771"/>
    <lineage>
        <taxon>Bacteria</taxon>
        <taxon>Pseudomonadati</taxon>
        <taxon>Pseudomonadota</taxon>
        <taxon>Alphaproteobacteria</taxon>
        <taxon>Parvularculales</taxon>
        <taxon>Parvularculaceae</taxon>
        <taxon>Parvularcula</taxon>
    </lineage>
</organism>
<keyword evidence="3" id="KW-1185">Reference proteome</keyword>
<proteinExistence type="predicted"/>
<dbReference type="RefSeq" id="WP_116392750.1">
    <property type="nucleotide sequence ID" value="NZ_QUQO01000001.1"/>
</dbReference>
<feature type="transmembrane region" description="Helical" evidence="1">
    <location>
        <begin position="7"/>
        <end position="27"/>
    </location>
</feature>